<evidence type="ECO:0000313" key="2">
    <source>
        <dbReference type="EMBL" id="SDZ15548.1"/>
    </source>
</evidence>
<feature type="domain" description="PucR C-terminal helix-turn-helix" evidence="1">
    <location>
        <begin position="242"/>
        <end position="298"/>
    </location>
</feature>
<proteinExistence type="predicted"/>
<organism evidence="2 3">
    <name type="scientific">Evansella caseinilytica</name>
    <dbReference type="NCBI Taxonomy" id="1503961"/>
    <lineage>
        <taxon>Bacteria</taxon>
        <taxon>Bacillati</taxon>
        <taxon>Bacillota</taxon>
        <taxon>Bacilli</taxon>
        <taxon>Bacillales</taxon>
        <taxon>Bacillaceae</taxon>
        <taxon>Evansella</taxon>
    </lineage>
</organism>
<name>A0A1H3QRB6_9BACI</name>
<reference evidence="3" key="1">
    <citation type="submission" date="2016-10" db="EMBL/GenBank/DDBJ databases">
        <authorList>
            <person name="Varghese N."/>
            <person name="Submissions S."/>
        </authorList>
    </citation>
    <scope>NUCLEOTIDE SEQUENCE [LARGE SCALE GENOMIC DNA]</scope>
    <source>
        <strain evidence="3">SP</strain>
    </source>
</reference>
<keyword evidence="3" id="KW-1185">Reference proteome</keyword>
<dbReference type="PANTHER" id="PTHR33744">
    <property type="entry name" value="CARBOHYDRATE DIACID REGULATOR"/>
    <property type="match status" value="1"/>
</dbReference>
<dbReference type="STRING" id="1503961.SAMN05421736_1071"/>
<gene>
    <name evidence="2" type="ORF">SAMN05421736_1071</name>
</gene>
<accession>A0A1H3QRB6</accession>
<dbReference type="AlphaFoldDB" id="A0A1H3QRB6"/>
<keyword evidence="2" id="KW-0238">DNA-binding</keyword>
<dbReference type="Gene3D" id="1.10.10.2840">
    <property type="entry name" value="PucR C-terminal helix-turn-helix domain"/>
    <property type="match status" value="1"/>
</dbReference>
<dbReference type="EMBL" id="FNPI01000007">
    <property type="protein sequence ID" value="SDZ15548.1"/>
    <property type="molecule type" value="Genomic_DNA"/>
</dbReference>
<dbReference type="Pfam" id="PF13556">
    <property type="entry name" value="HTH_30"/>
    <property type="match status" value="1"/>
</dbReference>
<dbReference type="InterPro" id="IPR051448">
    <property type="entry name" value="CdaR-like_regulators"/>
</dbReference>
<dbReference type="Proteomes" id="UP000198935">
    <property type="component" value="Unassembled WGS sequence"/>
</dbReference>
<sequence>MRMFYNRLKQYYSHAVPADHNAIPEQHQLVITEENGESLVIDKRLLTKAEVKLLETLFNQETDQFFTPKSTAEAVLHSCLLQQNDVPQKELDNLLPFPCRFIHFFIKGSLGNVEELEDALKNLFPVSPHLLWKNPQEGFIIQAIDKYFEDDVSFASVTDTITSDFFVQIFFYIGSPVADGGELASRFQWEAAAFESVKGISPKKHVFVEQEVIPYMIIKDLQDETKESMLSLLQPVMEDSDLMESVKMYLECNMNASMAAKKLYMHRNTIQYRVDKFIEKTSIDIKQFPNAVAVYFMFIATQKLRPEQH</sequence>
<protein>
    <submittedName>
        <fullName evidence="2">DNA-binding transcriptional regulator, PucR family</fullName>
    </submittedName>
</protein>
<evidence type="ECO:0000259" key="1">
    <source>
        <dbReference type="Pfam" id="PF13556"/>
    </source>
</evidence>
<dbReference type="InterPro" id="IPR025736">
    <property type="entry name" value="PucR_C-HTH_dom"/>
</dbReference>
<dbReference type="PANTHER" id="PTHR33744:SF15">
    <property type="entry name" value="CARBOHYDRATE DIACID REGULATOR"/>
    <property type="match status" value="1"/>
</dbReference>
<evidence type="ECO:0000313" key="3">
    <source>
        <dbReference type="Proteomes" id="UP000198935"/>
    </source>
</evidence>
<dbReference type="OrthoDB" id="9792148at2"/>
<dbReference type="GO" id="GO:0003677">
    <property type="term" value="F:DNA binding"/>
    <property type="evidence" value="ECO:0007669"/>
    <property type="project" value="UniProtKB-KW"/>
</dbReference>
<dbReference type="InterPro" id="IPR042070">
    <property type="entry name" value="PucR_C-HTH_sf"/>
</dbReference>